<accession>A0A6G1Q6A2</accession>
<evidence type="ECO:0000313" key="2">
    <source>
        <dbReference type="Proteomes" id="UP000503349"/>
    </source>
</evidence>
<proteinExistence type="predicted"/>
<gene>
    <name evidence="1" type="ORF">EXN66_Car013469</name>
</gene>
<reference evidence="2" key="2">
    <citation type="submission" date="2019-02" db="EMBL/GenBank/DDBJ databases">
        <title>Opniocepnalus argus Var Kimnra genome.</title>
        <authorList>
            <person name="Zhou C."/>
            <person name="Xiao S."/>
        </authorList>
    </citation>
    <scope>NUCLEOTIDE SEQUENCE [LARGE SCALE GENOMIC DNA]</scope>
</reference>
<dbReference type="AlphaFoldDB" id="A0A6G1Q6A2"/>
<reference evidence="1 2" key="1">
    <citation type="submission" date="2019-02" db="EMBL/GenBank/DDBJ databases">
        <title>Opniocepnalus argus genome.</title>
        <authorList>
            <person name="Zhou C."/>
            <person name="Xiao S."/>
        </authorList>
    </citation>
    <scope>NUCLEOTIDE SEQUENCE [LARGE SCALE GENOMIC DNA]</scope>
    <source>
        <strain evidence="1">OARG1902GOOAL</strain>
        <tissue evidence="1">Muscle</tissue>
    </source>
</reference>
<dbReference type="EMBL" id="CM015724">
    <property type="protein sequence ID" value="KAF3697788.1"/>
    <property type="molecule type" value="Genomic_DNA"/>
</dbReference>
<keyword evidence="2" id="KW-1185">Reference proteome</keyword>
<organism evidence="1 2">
    <name type="scientific">Channa argus</name>
    <name type="common">Northern snakehead</name>
    <name type="synonym">Ophicephalus argus</name>
    <dbReference type="NCBI Taxonomy" id="215402"/>
    <lineage>
        <taxon>Eukaryota</taxon>
        <taxon>Metazoa</taxon>
        <taxon>Chordata</taxon>
        <taxon>Craniata</taxon>
        <taxon>Vertebrata</taxon>
        <taxon>Euteleostomi</taxon>
        <taxon>Actinopterygii</taxon>
        <taxon>Neopterygii</taxon>
        <taxon>Teleostei</taxon>
        <taxon>Neoteleostei</taxon>
        <taxon>Acanthomorphata</taxon>
        <taxon>Anabantaria</taxon>
        <taxon>Anabantiformes</taxon>
        <taxon>Channoidei</taxon>
        <taxon>Channidae</taxon>
        <taxon>Channa</taxon>
    </lineage>
</organism>
<protein>
    <submittedName>
        <fullName evidence="1">Uncharacterized protein</fullName>
    </submittedName>
</protein>
<name>A0A6G1Q6A2_CHAAH</name>
<evidence type="ECO:0000313" key="1">
    <source>
        <dbReference type="EMBL" id="KAF3697788.1"/>
    </source>
</evidence>
<sequence>MSVDSIQKEYPCIINPCASPVCKLQKQLWEFPGKVEWTQGDSQEFYVSDTQLFPDNNCFAPV</sequence>
<dbReference type="Proteomes" id="UP000503349">
    <property type="component" value="Chromosome 13"/>
</dbReference>